<dbReference type="AlphaFoldDB" id="F4P4C8"/>
<gene>
    <name evidence="5" type="ORF">BATDEDRAFT_25394</name>
</gene>
<name>F4P4C8_BATDJ</name>
<feature type="binding site" evidence="3">
    <location>
        <position position="146"/>
    </location>
    <ligand>
        <name>substrate</name>
    </ligand>
</feature>
<dbReference type="SUPFAM" id="SSF53254">
    <property type="entry name" value="Phosphoglycerate mutase-like"/>
    <property type="match status" value="1"/>
</dbReference>
<keyword evidence="4" id="KW-0812">Transmembrane</keyword>
<dbReference type="InterPro" id="IPR051695">
    <property type="entry name" value="Phosphoglycerate_Mutase"/>
</dbReference>
<protein>
    <recommendedName>
        <fullName evidence="7">Phosphoglycerate mutase</fullName>
    </recommendedName>
</protein>
<evidence type="ECO:0000313" key="5">
    <source>
        <dbReference type="EMBL" id="EGF79686.1"/>
    </source>
</evidence>
<dbReference type="OMA" id="DICLQIT"/>
<sequence length="456" mass="51504">MKLRNNKQVGFGRMVDADLTTSVGDIRRLGFIHVLRQIWKYFGQERIAKTIALLWRYLKSLEIFSFILYLSGFLFVLMSNTNSKRVCLFVTIVRHGETELNRKVPRVLQGQSDHPMNSTGIQQSNALAWRLRKYQLDYIYCSDLSRANQMAVEIAKYHPEAPVVKDERLREMNLGELTGLSWPKVKSILKKEDKHFEDVVGRKGERPADFRNRVINFYGALLSRHLVQPHEKIMTAMFAHSLNLNTTEANAAAVYKSAIASAIPGQVCEPLTKSLLTRSHAAPVSKSDESASLQVENMPSIPKMKQRHILLVSHGGWIEQLFKYLLEDMKFTVEGKTDIGFPKNASMYQFRISKSHKPDGDYEWEGSVQLMNSVGHLACLEKNTSEPYNPEAPSATNTVKAVAGVISPSPSRRNIIVGPNSAGVPRGLVQPPRKKLIDFMKAPQNKSAERVRSLGW</sequence>
<dbReference type="Gene3D" id="3.40.50.1240">
    <property type="entry name" value="Phosphoglycerate mutase-like"/>
    <property type="match status" value="1"/>
</dbReference>
<dbReference type="STRING" id="684364.F4P4C8"/>
<dbReference type="InterPro" id="IPR029033">
    <property type="entry name" value="His_PPase_superfam"/>
</dbReference>
<keyword evidence="1" id="KW-0378">Hydrolase</keyword>
<evidence type="ECO:0000256" key="1">
    <source>
        <dbReference type="ARBA" id="ARBA00022801"/>
    </source>
</evidence>
<dbReference type="GO" id="GO:0043456">
    <property type="term" value="P:regulation of pentose-phosphate shunt"/>
    <property type="evidence" value="ECO:0000318"/>
    <property type="project" value="GO_Central"/>
</dbReference>
<evidence type="ECO:0000256" key="3">
    <source>
        <dbReference type="PIRSR" id="PIRSR613078-2"/>
    </source>
</evidence>
<evidence type="ECO:0000256" key="4">
    <source>
        <dbReference type="SAM" id="Phobius"/>
    </source>
</evidence>
<dbReference type="EMBL" id="GL882885">
    <property type="protein sequence ID" value="EGF79686.1"/>
    <property type="molecule type" value="Genomic_DNA"/>
</dbReference>
<keyword evidence="4" id="KW-1133">Transmembrane helix</keyword>
<reference evidence="5 6" key="1">
    <citation type="submission" date="2009-12" db="EMBL/GenBank/DDBJ databases">
        <title>The draft genome of Batrachochytrium dendrobatidis.</title>
        <authorList>
            <consortium name="US DOE Joint Genome Institute (JGI-PGF)"/>
            <person name="Kuo A."/>
            <person name="Salamov A."/>
            <person name="Schmutz J."/>
            <person name="Lucas S."/>
            <person name="Pitluck S."/>
            <person name="Rosenblum E."/>
            <person name="Stajich J."/>
            <person name="Eisen M."/>
            <person name="Grigoriev I.V."/>
        </authorList>
    </citation>
    <scope>NUCLEOTIDE SEQUENCE [LARGE SCALE GENOMIC DNA]</scope>
    <source>
        <strain evidence="6">JAM81 / FGSC 10211</strain>
    </source>
</reference>
<dbReference type="CDD" id="cd07067">
    <property type="entry name" value="HP_PGM_like"/>
    <property type="match status" value="1"/>
</dbReference>
<proteinExistence type="predicted"/>
<evidence type="ECO:0000313" key="6">
    <source>
        <dbReference type="Proteomes" id="UP000007241"/>
    </source>
</evidence>
<keyword evidence="6" id="KW-1185">Reference proteome</keyword>
<accession>F4P4C8</accession>
<dbReference type="PANTHER" id="PTHR46517:SF1">
    <property type="entry name" value="FRUCTOSE-2,6-BISPHOSPHATASE TIGAR"/>
    <property type="match status" value="1"/>
</dbReference>
<organism evidence="5 6">
    <name type="scientific">Batrachochytrium dendrobatidis (strain JAM81 / FGSC 10211)</name>
    <name type="common">Frog chytrid fungus</name>
    <dbReference type="NCBI Taxonomy" id="684364"/>
    <lineage>
        <taxon>Eukaryota</taxon>
        <taxon>Fungi</taxon>
        <taxon>Fungi incertae sedis</taxon>
        <taxon>Chytridiomycota</taxon>
        <taxon>Chytridiomycota incertae sedis</taxon>
        <taxon>Chytridiomycetes</taxon>
        <taxon>Rhizophydiales</taxon>
        <taxon>Rhizophydiales incertae sedis</taxon>
        <taxon>Batrachochytrium</taxon>
    </lineage>
</organism>
<dbReference type="Proteomes" id="UP000007241">
    <property type="component" value="Unassembled WGS sequence"/>
</dbReference>
<dbReference type="SMART" id="SM00855">
    <property type="entry name" value="PGAM"/>
    <property type="match status" value="1"/>
</dbReference>
<feature type="active site" description="Proton donor/acceptor" evidence="2">
    <location>
        <position position="171"/>
    </location>
</feature>
<dbReference type="InParanoid" id="F4P4C8"/>
<dbReference type="GeneID" id="18238777"/>
<dbReference type="GO" id="GO:0045820">
    <property type="term" value="P:negative regulation of glycolytic process"/>
    <property type="evidence" value="ECO:0000318"/>
    <property type="project" value="GO_Central"/>
</dbReference>
<evidence type="ECO:0000256" key="2">
    <source>
        <dbReference type="PIRSR" id="PIRSR613078-1"/>
    </source>
</evidence>
<dbReference type="Pfam" id="PF00300">
    <property type="entry name" value="His_Phos_1"/>
    <property type="match status" value="1"/>
</dbReference>
<dbReference type="InterPro" id="IPR013078">
    <property type="entry name" value="His_Pase_superF_clade-1"/>
</dbReference>
<dbReference type="RefSeq" id="XP_006679441.1">
    <property type="nucleotide sequence ID" value="XM_006679378.1"/>
</dbReference>
<dbReference type="HOGENOM" id="CLU_599896_0_0_1"/>
<dbReference type="GO" id="GO:0004331">
    <property type="term" value="F:fructose-2,6-bisphosphate 2-phosphatase activity"/>
    <property type="evidence" value="ECO:0000318"/>
    <property type="project" value="GO_Central"/>
</dbReference>
<dbReference type="OrthoDB" id="354304at2759"/>
<dbReference type="GO" id="GO:0005829">
    <property type="term" value="C:cytosol"/>
    <property type="evidence" value="ECO:0000318"/>
    <property type="project" value="GO_Central"/>
</dbReference>
<feature type="active site" description="Tele-phosphohistidine intermediate" evidence="2">
    <location>
        <position position="95"/>
    </location>
</feature>
<dbReference type="PANTHER" id="PTHR46517">
    <property type="entry name" value="FRUCTOSE-2,6-BISPHOSPHATASE TIGAR"/>
    <property type="match status" value="1"/>
</dbReference>
<keyword evidence="4" id="KW-0472">Membrane</keyword>
<feature type="binding site" evidence="3">
    <location>
        <begin position="94"/>
        <end position="101"/>
    </location>
    <ligand>
        <name>substrate</name>
    </ligand>
</feature>
<evidence type="ECO:0008006" key="7">
    <source>
        <dbReference type="Google" id="ProtNLM"/>
    </source>
</evidence>
<feature type="transmembrane region" description="Helical" evidence="4">
    <location>
        <begin position="61"/>
        <end position="78"/>
    </location>
</feature>